<dbReference type="AlphaFoldDB" id="A0A4P7XG80"/>
<dbReference type="RefSeq" id="WP_136548720.1">
    <property type="nucleotide sequence ID" value="NZ_CP031093.1"/>
</dbReference>
<sequence>MLTVNADVVCRLIELSQIFHGQEGLVVPDEMDNAALKDSVSIADSPADDAPRQMMASHGDETALEEFRTIINGMDPDQQQEIVALLWLGREDYAFGEWEAIVEQARDQWTPDTAEYLIDHPLLAAYLQDGLELHGYDCSDAKRSL</sequence>
<gene>
    <name evidence="1" type="ORF">soil367_08730</name>
</gene>
<name>A0A4P7XG80_9ALTE</name>
<dbReference type="Pfam" id="PF12616">
    <property type="entry name" value="DUF3775"/>
    <property type="match status" value="1"/>
</dbReference>
<dbReference type="KEGG" id="hmi:soil367_08730"/>
<dbReference type="Proteomes" id="UP000298049">
    <property type="component" value="Chromosome"/>
</dbReference>
<reference evidence="1 2" key="1">
    <citation type="submission" date="2018-07" db="EMBL/GenBank/DDBJ databases">
        <title>Marsedoiliclastica nanhaica gen. nov. sp. nov., a novel marine hydrocarbonoclastic bacterium isolated from an in-situ enriched hydrocarbon-degrading consortium in deep-sea sediment.</title>
        <authorList>
            <person name="Dong C."/>
            <person name="Ma T."/>
            <person name="Liu R."/>
            <person name="Shao Z."/>
        </authorList>
    </citation>
    <scope>NUCLEOTIDE SEQUENCE [LARGE SCALE GENOMIC DNA]</scope>
    <source>
        <strain evidence="2">soil36-7</strain>
    </source>
</reference>
<proteinExistence type="predicted"/>
<organism evidence="1 2">
    <name type="scientific">Hydrocarboniclastica marina</name>
    <dbReference type="NCBI Taxonomy" id="2259620"/>
    <lineage>
        <taxon>Bacteria</taxon>
        <taxon>Pseudomonadati</taxon>
        <taxon>Pseudomonadota</taxon>
        <taxon>Gammaproteobacteria</taxon>
        <taxon>Alteromonadales</taxon>
        <taxon>Alteromonadaceae</taxon>
        <taxon>Hydrocarboniclastica</taxon>
    </lineage>
</organism>
<keyword evidence="2" id="KW-1185">Reference proteome</keyword>
<dbReference type="InterPro" id="IPR022254">
    <property type="entry name" value="DUF3775"/>
</dbReference>
<accession>A0A4P7XG80</accession>
<dbReference type="EMBL" id="CP031093">
    <property type="protein sequence ID" value="QCF25999.1"/>
    <property type="molecule type" value="Genomic_DNA"/>
</dbReference>
<dbReference type="OrthoDB" id="5641374at2"/>
<protein>
    <submittedName>
        <fullName evidence="1">DUF3775 domain-containing protein</fullName>
    </submittedName>
</protein>
<evidence type="ECO:0000313" key="1">
    <source>
        <dbReference type="EMBL" id="QCF25999.1"/>
    </source>
</evidence>
<evidence type="ECO:0000313" key="2">
    <source>
        <dbReference type="Proteomes" id="UP000298049"/>
    </source>
</evidence>